<dbReference type="PANTHER" id="PTHR43329">
    <property type="entry name" value="EPOXIDE HYDROLASE"/>
    <property type="match status" value="1"/>
</dbReference>
<reference evidence="8 9" key="1">
    <citation type="submission" date="2016-10" db="EMBL/GenBank/DDBJ databases">
        <authorList>
            <person name="de Groot N.N."/>
        </authorList>
    </citation>
    <scope>NUCLEOTIDE SEQUENCE [LARGE SCALE GENOMIC DNA]</scope>
    <source>
        <strain evidence="8 9">CGMCC 4.2022</strain>
    </source>
</reference>
<evidence type="ECO:0000256" key="2">
    <source>
        <dbReference type="ARBA" id="ARBA00007213"/>
    </source>
</evidence>
<feature type="active site" description="Proton acceptor" evidence="6">
    <location>
        <position position="271"/>
    </location>
</feature>
<dbReference type="AlphaFoldDB" id="A0A1G9V5J6"/>
<evidence type="ECO:0000313" key="9">
    <source>
        <dbReference type="Proteomes" id="UP000199341"/>
    </source>
</evidence>
<dbReference type="RefSeq" id="WP_093782241.1">
    <property type="nucleotide sequence ID" value="NZ_FNIE01000001.1"/>
</dbReference>
<dbReference type="PRINTS" id="PR00412">
    <property type="entry name" value="EPOXHYDRLASE"/>
</dbReference>
<dbReference type="HAMAP" id="MF_01231">
    <property type="entry name" value="Haloalk_dehal_type2"/>
    <property type="match status" value="1"/>
</dbReference>
<dbReference type="SUPFAM" id="SSF53474">
    <property type="entry name" value="alpha/beta-Hydrolases"/>
    <property type="match status" value="1"/>
</dbReference>
<accession>A0A1G9V5J6</accession>
<dbReference type="InterPro" id="IPR000639">
    <property type="entry name" value="Epox_hydrolase-like"/>
</dbReference>
<dbReference type="InterPro" id="IPR029058">
    <property type="entry name" value="AB_hydrolase_fold"/>
</dbReference>
<sequence length="295" mass="33153">MTTDRPYAEKKFAEINGVRMAYIDEGEGAPIVFQHGNPTSSYLWRNVMPHLEGLGRLIACDLVGMGDSGRLSPSGPDRYSYQEQRDYLFALWDHLDLGDEVVLVVHDWGSALGFDWAHQHQDRIAGIAYMEAIVAPRTWEQFEEQGREIFQGFRSPAGEAMVLTDNVFVERVLPAGVLRTLTDEEMAVYRAPYLTPGESRRPTLSWPRHLPIEGEPADVVRMVEDYGRWLAGSAVPKLFINAEPGAILTGSLREFCRSWPKQTEVTVSGRHYVQEDSPDEIGTAVADFVRTVRGV</sequence>
<evidence type="ECO:0000256" key="4">
    <source>
        <dbReference type="ARBA" id="ARBA00012065"/>
    </source>
</evidence>
<dbReference type="STRING" id="310781.SAMN05216259_101137"/>
<comment type="function">
    <text evidence="6">Catalyzes hydrolytic cleavage of carbon-halogen bonds in halogenated aliphatic compounds, leading to the formation of the corresponding primary alcohols, halide ions and protons.</text>
</comment>
<proteinExistence type="inferred from homology"/>
<dbReference type="EC" id="3.8.1.5" evidence="4 6"/>
<comment type="catalytic activity">
    <reaction evidence="1 6">
        <text>1-haloalkane + H2O = a halide anion + a primary alcohol + H(+)</text>
        <dbReference type="Rhea" id="RHEA:19081"/>
        <dbReference type="ChEBI" id="CHEBI:15377"/>
        <dbReference type="ChEBI" id="CHEBI:15378"/>
        <dbReference type="ChEBI" id="CHEBI:15734"/>
        <dbReference type="ChEBI" id="CHEBI:16042"/>
        <dbReference type="ChEBI" id="CHEBI:18060"/>
        <dbReference type="EC" id="3.8.1.5"/>
    </reaction>
</comment>
<keyword evidence="9" id="KW-1185">Reference proteome</keyword>
<evidence type="ECO:0000256" key="6">
    <source>
        <dbReference type="HAMAP-Rule" id="MF_01231"/>
    </source>
</evidence>
<comment type="subunit">
    <text evidence="3 6">Monomer.</text>
</comment>
<keyword evidence="5 6" id="KW-0378">Hydrolase</keyword>
<dbReference type="GO" id="GO:0018786">
    <property type="term" value="F:haloalkane dehalogenase activity"/>
    <property type="evidence" value="ECO:0007669"/>
    <property type="project" value="UniProtKB-UniRule"/>
</dbReference>
<dbReference type="InterPro" id="IPR023594">
    <property type="entry name" value="Haloalkane_dehalogenase_2"/>
</dbReference>
<dbReference type="InterPro" id="IPR000073">
    <property type="entry name" value="AB_hydrolase_1"/>
</dbReference>
<protein>
    <recommendedName>
        <fullName evidence="4 6">Haloalkane dehalogenase</fullName>
        <ecNumber evidence="4 6">3.8.1.5</ecNumber>
    </recommendedName>
</protein>
<dbReference type="Gene3D" id="3.40.50.1820">
    <property type="entry name" value="alpha/beta hydrolase"/>
    <property type="match status" value="1"/>
</dbReference>
<name>A0A1G9V5J6_9ACTN</name>
<organism evidence="8 9">
    <name type="scientific">Actinacidiphila guanduensis</name>
    <dbReference type="NCBI Taxonomy" id="310781"/>
    <lineage>
        <taxon>Bacteria</taxon>
        <taxon>Bacillati</taxon>
        <taxon>Actinomycetota</taxon>
        <taxon>Actinomycetes</taxon>
        <taxon>Kitasatosporales</taxon>
        <taxon>Streptomycetaceae</taxon>
        <taxon>Actinacidiphila</taxon>
    </lineage>
</organism>
<feature type="domain" description="AB hydrolase-1" evidence="7">
    <location>
        <begin position="30"/>
        <end position="277"/>
    </location>
</feature>
<dbReference type="Pfam" id="PF00561">
    <property type="entry name" value="Abhydrolase_1"/>
    <property type="match status" value="1"/>
</dbReference>
<evidence type="ECO:0000313" key="8">
    <source>
        <dbReference type="EMBL" id="SDM67448.1"/>
    </source>
</evidence>
<evidence type="ECO:0000256" key="5">
    <source>
        <dbReference type="ARBA" id="ARBA00022801"/>
    </source>
</evidence>
<evidence type="ECO:0000259" key="7">
    <source>
        <dbReference type="Pfam" id="PF00561"/>
    </source>
</evidence>
<evidence type="ECO:0000256" key="1">
    <source>
        <dbReference type="ARBA" id="ARBA00001644"/>
    </source>
</evidence>
<dbReference type="OrthoDB" id="5431692at2"/>
<feature type="active site" description="Nucleophile" evidence="6">
    <location>
        <position position="107"/>
    </location>
</feature>
<dbReference type="NCBIfam" id="NF002938">
    <property type="entry name" value="PRK03592.1"/>
    <property type="match status" value="1"/>
</dbReference>
<feature type="active site" description="Proton donor" evidence="6">
    <location>
        <position position="131"/>
    </location>
</feature>
<dbReference type="EMBL" id="FNIE01000001">
    <property type="protein sequence ID" value="SDM67448.1"/>
    <property type="molecule type" value="Genomic_DNA"/>
</dbReference>
<evidence type="ECO:0000256" key="3">
    <source>
        <dbReference type="ARBA" id="ARBA00011245"/>
    </source>
</evidence>
<comment type="similarity">
    <text evidence="2 6">Belongs to the haloalkane dehalogenase family. Type 2 subfamily.</text>
</comment>
<gene>
    <name evidence="6" type="primary">dhaA</name>
    <name evidence="8" type="ORF">SAMN05216259_101137</name>
</gene>
<dbReference type="Proteomes" id="UP000199341">
    <property type="component" value="Unassembled WGS sequence"/>
</dbReference>